<organism evidence="1 2">
    <name type="scientific">Gigaspora margarita</name>
    <dbReference type="NCBI Taxonomy" id="4874"/>
    <lineage>
        <taxon>Eukaryota</taxon>
        <taxon>Fungi</taxon>
        <taxon>Fungi incertae sedis</taxon>
        <taxon>Mucoromycota</taxon>
        <taxon>Glomeromycotina</taxon>
        <taxon>Glomeromycetes</taxon>
        <taxon>Diversisporales</taxon>
        <taxon>Gigasporaceae</taxon>
        <taxon>Gigaspora</taxon>
    </lineage>
</organism>
<comment type="caution">
    <text evidence="1">The sequence shown here is derived from an EMBL/GenBank/DDBJ whole genome shotgun (WGS) entry which is preliminary data.</text>
</comment>
<sequence length="81" mass="9351">MLQLSVREGLKQIKFVYQRLKSIQAFFHLPKQAQQLREAQIYVSSANLSQETDENEMIRPLEILTNSASLQINSNSISKKE</sequence>
<feature type="non-terminal residue" evidence="1">
    <location>
        <position position="81"/>
    </location>
</feature>
<evidence type="ECO:0000313" key="2">
    <source>
        <dbReference type="Proteomes" id="UP000789901"/>
    </source>
</evidence>
<protein>
    <submittedName>
        <fullName evidence="1">26654_t:CDS:1</fullName>
    </submittedName>
</protein>
<accession>A0ABN7X8R1</accession>
<proteinExistence type="predicted"/>
<dbReference type="EMBL" id="CAJVQB010103270">
    <property type="protein sequence ID" value="CAG8850889.1"/>
    <property type="molecule type" value="Genomic_DNA"/>
</dbReference>
<dbReference type="Proteomes" id="UP000789901">
    <property type="component" value="Unassembled WGS sequence"/>
</dbReference>
<keyword evidence="2" id="KW-1185">Reference proteome</keyword>
<evidence type="ECO:0000313" key="1">
    <source>
        <dbReference type="EMBL" id="CAG8850889.1"/>
    </source>
</evidence>
<gene>
    <name evidence="1" type="ORF">GMARGA_LOCUS40447</name>
</gene>
<name>A0ABN7X8R1_GIGMA</name>
<reference evidence="1 2" key="1">
    <citation type="submission" date="2021-06" db="EMBL/GenBank/DDBJ databases">
        <authorList>
            <person name="Kallberg Y."/>
            <person name="Tangrot J."/>
            <person name="Rosling A."/>
        </authorList>
    </citation>
    <scope>NUCLEOTIDE SEQUENCE [LARGE SCALE GENOMIC DNA]</scope>
    <source>
        <strain evidence="1 2">120-4 pot B 10/14</strain>
    </source>
</reference>